<evidence type="ECO:0000313" key="3">
    <source>
        <dbReference type="Proteomes" id="UP000644115"/>
    </source>
</evidence>
<reference evidence="2" key="1">
    <citation type="submission" date="2020-08" db="EMBL/GenBank/DDBJ databases">
        <authorList>
            <person name="Liu C."/>
            <person name="Sun Q."/>
        </authorList>
    </citation>
    <scope>NUCLEOTIDE SEQUENCE</scope>
    <source>
        <strain evidence="2">BX16</strain>
    </source>
</reference>
<name>A0A923NB30_9FIRM</name>
<gene>
    <name evidence="2" type="ORF">H8876_02475</name>
</gene>
<dbReference type="Gene3D" id="3.30.950.30">
    <property type="entry name" value="Schlafen, AAA domain"/>
    <property type="match status" value="1"/>
</dbReference>
<dbReference type="Gene3D" id="3.30.565.60">
    <property type="match status" value="1"/>
</dbReference>
<proteinExistence type="predicted"/>
<feature type="domain" description="Schlafen AlbA-2" evidence="1">
    <location>
        <begin position="3"/>
        <end position="107"/>
    </location>
</feature>
<organism evidence="2 3">
    <name type="scientific">Lentihominibacter faecis</name>
    <dbReference type="NCBI Taxonomy" id="2764712"/>
    <lineage>
        <taxon>Bacteria</taxon>
        <taxon>Bacillati</taxon>
        <taxon>Bacillota</taxon>
        <taxon>Clostridia</taxon>
        <taxon>Peptostreptococcales</taxon>
        <taxon>Anaerovoracaceae</taxon>
        <taxon>Lentihominibacter</taxon>
    </lineage>
</organism>
<dbReference type="Proteomes" id="UP000644115">
    <property type="component" value="Unassembled WGS sequence"/>
</dbReference>
<comment type="caution">
    <text evidence="2">The sequence shown here is derived from an EMBL/GenBank/DDBJ whole genome shotgun (WGS) entry which is preliminary data.</text>
</comment>
<accession>A0A923NB30</accession>
<dbReference type="AlphaFoldDB" id="A0A923NB30"/>
<dbReference type="PANTHER" id="PTHR30595">
    <property type="entry name" value="GLPR-RELATED TRANSCRIPTIONAL REPRESSOR"/>
    <property type="match status" value="1"/>
</dbReference>
<dbReference type="InterPro" id="IPR007421">
    <property type="entry name" value="Schlafen_AlbA_2_dom"/>
</dbReference>
<sequence>MKETRSFEVKERVTNTFLKTVSAYANFGDGIIRFGITDDGKFVGIEDAGNACLDIENRINDSISPVPDYWISVDDDTNVITLEVKEGIYKPYYYKSKAYKRNDTATIEVDRLESNRLILEGEDRSYDELASDVKDLEFTILEGKMKEQLGISAISTDILRTIGVLGADGKYNNAGVLLADKNGTYGIDCARFGETIDIILDREIFEHRSILKQYDEVIELYRKYYQYDEIKGAIRETVETIPEKAFRETIANALVHRAWDVRSHIRVAMYEDRIEVFSPGGLPKGITREEYLNGQISVLRNPIIGAVFFRLNIIESFGTGVQRINAAYASSKAKPIHEFSENMIKVTLPVITSGGDLTGDEKIIYDSMDRLGKTSSQIAKAAGFGKNKTLKLLGILEKKGYVIKTGNGRGTKYSTNYSL</sequence>
<evidence type="ECO:0000313" key="2">
    <source>
        <dbReference type="EMBL" id="MBC5998866.1"/>
    </source>
</evidence>
<dbReference type="InterPro" id="IPR038461">
    <property type="entry name" value="Schlafen_AlbA_2_dom_sf"/>
</dbReference>
<dbReference type="Pfam" id="PF04326">
    <property type="entry name" value="SLFN_AlbA_2"/>
    <property type="match status" value="1"/>
</dbReference>
<evidence type="ECO:0000259" key="1">
    <source>
        <dbReference type="Pfam" id="PF04326"/>
    </source>
</evidence>
<dbReference type="InterPro" id="IPR038475">
    <property type="entry name" value="RecG_C_sf"/>
</dbReference>
<protein>
    <submittedName>
        <fullName evidence="2">DNA binding domain-containing protein</fullName>
    </submittedName>
</protein>
<dbReference type="RefSeq" id="WP_249286376.1">
    <property type="nucleotide sequence ID" value="NZ_JACRWC010000038.1"/>
</dbReference>
<dbReference type="PANTHER" id="PTHR30595:SF6">
    <property type="entry name" value="SCHLAFEN ALBA-2 DOMAIN-CONTAINING PROTEIN"/>
    <property type="match status" value="1"/>
</dbReference>
<keyword evidence="3" id="KW-1185">Reference proteome</keyword>
<dbReference type="EMBL" id="JACRWC010000038">
    <property type="protein sequence ID" value="MBC5998866.1"/>
    <property type="molecule type" value="Genomic_DNA"/>
</dbReference>
<dbReference type="Pfam" id="PF13749">
    <property type="entry name" value="HATPase_c_4"/>
    <property type="match status" value="1"/>
</dbReference>